<dbReference type="InterPro" id="IPR017439">
    <property type="entry name" value="Amidohydrolase"/>
</dbReference>
<dbReference type="Pfam" id="PF01546">
    <property type="entry name" value="Peptidase_M20"/>
    <property type="match status" value="2"/>
</dbReference>
<dbReference type="InterPro" id="IPR036264">
    <property type="entry name" value="Bact_exopeptidase_dim_dom"/>
</dbReference>
<dbReference type="GO" id="GO:0016787">
    <property type="term" value="F:hydrolase activity"/>
    <property type="evidence" value="ECO:0007669"/>
    <property type="project" value="InterPro"/>
</dbReference>
<comment type="caution">
    <text evidence="3">The sequence shown here is derived from an EMBL/GenBank/DDBJ whole genome shotgun (WGS) entry which is preliminary data.</text>
</comment>
<evidence type="ECO:0008006" key="5">
    <source>
        <dbReference type="Google" id="ProtNLM"/>
    </source>
</evidence>
<dbReference type="Gramene" id="TVU08632">
    <property type="protein sequence ID" value="TVU08632"/>
    <property type="gene ID" value="EJB05_42043"/>
</dbReference>
<dbReference type="AlphaFoldDB" id="A0A5J9TBC7"/>
<feature type="chain" id="PRO_5023866387" description="Peptidase M20 dimerisation domain-containing protein" evidence="2">
    <location>
        <begin position="31"/>
        <end position="513"/>
    </location>
</feature>
<dbReference type="EMBL" id="RWGY01000039">
    <property type="protein sequence ID" value="TVU08632.1"/>
    <property type="molecule type" value="Genomic_DNA"/>
</dbReference>
<evidence type="ECO:0000313" key="3">
    <source>
        <dbReference type="EMBL" id="TVU08632.1"/>
    </source>
</evidence>
<evidence type="ECO:0000256" key="2">
    <source>
        <dbReference type="SAM" id="SignalP"/>
    </source>
</evidence>
<dbReference type="SUPFAM" id="SSF53187">
    <property type="entry name" value="Zn-dependent exopeptidases"/>
    <property type="match status" value="1"/>
</dbReference>
<keyword evidence="4" id="KW-1185">Reference proteome</keyword>
<proteinExistence type="predicted"/>
<dbReference type="GO" id="GO:0009694">
    <property type="term" value="P:jasmonic acid metabolic process"/>
    <property type="evidence" value="ECO:0007669"/>
    <property type="project" value="TreeGrafter"/>
</dbReference>
<evidence type="ECO:0000313" key="4">
    <source>
        <dbReference type="Proteomes" id="UP000324897"/>
    </source>
</evidence>
<gene>
    <name evidence="3" type="ORF">EJB05_42043</name>
</gene>
<accession>A0A5J9TBC7</accession>
<dbReference type="Proteomes" id="UP000324897">
    <property type="component" value="Chromosome 3"/>
</dbReference>
<dbReference type="Gene3D" id="3.30.70.360">
    <property type="match status" value="1"/>
</dbReference>
<dbReference type="InterPro" id="IPR002933">
    <property type="entry name" value="Peptidase_M20"/>
</dbReference>
<dbReference type="OrthoDB" id="6119954at2759"/>
<feature type="signal peptide" evidence="2">
    <location>
        <begin position="1"/>
        <end position="30"/>
    </location>
</feature>
<dbReference type="PANTHER" id="PTHR11014">
    <property type="entry name" value="PEPTIDASE M20 FAMILY MEMBER"/>
    <property type="match status" value="1"/>
</dbReference>
<comment type="function">
    <text evidence="1">Hydrolyzes certain amino acid conjugates of the plant growth regulator indole-3-acetic acid (IAA).</text>
</comment>
<dbReference type="PANTHER" id="PTHR11014:SF62">
    <property type="entry name" value="IAA-AMINO ACID HYDROLASE ILR1-LIKE 6"/>
    <property type="match status" value="1"/>
</dbReference>
<feature type="non-terminal residue" evidence="3">
    <location>
        <position position="1"/>
    </location>
</feature>
<protein>
    <recommendedName>
        <fullName evidence="5">Peptidase M20 dimerisation domain-containing protein</fullName>
    </recommendedName>
</protein>
<evidence type="ECO:0000256" key="1">
    <source>
        <dbReference type="ARBA" id="ARBA00003007"/>
    </source>
</evidence>
<name>A0A5J9TBC7_9POAL</name>
<dbReference type="Gene3D" id="3.40.630.10">
    <property type="entry name" value="Zn peptidases"/>
    <property type="match status" value="1"/>
</dbReference>
<reference evidence="3 4" key="1">
    <citation type="journal article" date="2019" name="Sci. Rep.">
        <title>A high-quality genome of Eragrostis curvula grass provides insights into Poaceae evolution and supports new strategies to enhance forage quality.</title>
        <authorList>
            <person name="Carballo J."/>
            <person name="Santos B.A.C.M."/>
            <person name="Zappacosta D."/>
            <person name="Garbus I."/>
            <person name="Selva J.P."/>
            <person name="Gallo C.A."/>
            <person name="Diaz A."/>
            <person name="Albertini E."/>
            <person name="Caccamo M."/>
            <person name="Echenique V."/>
        </authorList>
    </citation>
    <scope>NUCLEOTIDE SEQUENCE [LARGE SCALE GENOMIC DNA]</scope>
    <source>
        <strain evidence="4">cv. Victoria</strain>
        <tissue evidence="3">Leaf</tissue>
    </source>
</reference>
<organism evidence="3 4">
    <name type="scientific">Eragrostis curvula</name>
    <name type="common">weeping love grass</name>
    <dbReference type="NCBI Taxonomy" id="38414"/>
    <lineage>
        <taxon>Eukaryota</taxon>
        <taxon>Viridiplantae</taxon>
        <taxon>Streptophyta</taxon>
        <taxon>Embryophyta</taxon>
        <taxon>Tracheophyta</taxon>
        <taxon>Spermatophyta</taxon>
        <taxon>Magnoliopsida</taxon>
        <taxon>Liliopsida</taxon>
        <taxon>Poales</taxon>
        <taxon>Poaceae</taxon>
        <taxon>PACMAD clade</taxon>
        <taxon>Chloridoideae</taxon>
        <taxon>Eragrostideae</taxon>
        <taxon>Eragrostidinae</taxon>
        <taxon>Eragrostis</taxon>
    </lineage>
</organism>
<dbReference type="SUPFAM" id="SSF55031">
    <property type="entry name" value="Bacterial exopeptidase dimerisation domain"/>
    <property type="match status" value="1"/>
</dbReference>
<keyword evidence="2" id="KW-0732">Signal</keyword>
<sequence>MGTELGRHAPRVCLLLTLQLLLLAPAIITSASTFLELEEDVVLGTVGDATAKASKGANASMRRGGSVVGAGRYLVGWKDEIAAMAARPELSAWLRGVRRRIHERPELAYEEVETSRLVRDELDAMGVGFRHPLARTGVVATLGTGRPPVVALRADMDALPIQEAVEWEHKSRNPGKMHACGHDAHVAMLLGAARILKSREHHLKHALSARGTGNAVQRMQLKLADISIVQGTVKLLFQPAEESGCGAKRMIEDGALEGVEAIFAVHVSHQHPTSVIGSRTGPLLAGCGFFKAVISAETQEHQQHDATRPRRRPGDPVLAAASTIISLQSIVVSVAVVNGSESADAGGAEPLVLGGTFRAFSNASFYHLRRRIEEVIAAQSRVHGCAASVDFFENQSFYPPTVNDARMYAHVKRTAAELLGAGGYREVAPMMGAEDFSFYSQAVPAGFYYIGVRNETLGSVHTGHSPYFMIDEDVLPTGAAFHAAVAERFLADHASLMADSSAPSTSDMIDHEL</sequence>